<dbReference type="Pfam" id="PF13508">
    <property type="entry name" value="Acetyltransf_7"/>
    <property type="match status" value="1"/>
</dbReference>
<keyword evidence="1" id="KW-0808">Transferase</keyword>
<dbReference type="SUPFAM" id="SSF55729">
    <property type="entry name" value="Acyl-CoA N-acyltransferases (Nat)"/>
    <property type="match status" value="1"/>
</dbReference>
<dbReference type="Proteomes" id="UP001144323">
    <property type="component" value="Unassembled WGS sequence"/>
</dbReference>
<dbReference type="InterPro" id="IPR050832">
    <property type="entry name" value="Bact_Acetyltransf"/>
</dbReference>
<keyword evidence="2" id="KW-0012">Acyltransferase</keyword>
<name>A0A9W6GV67_9HYPH</name>
<organism evidence="4 5">
    <name type="scientific">Methylocystis echinoides</name>
    <dbReference type="NCBI Taxonomy" id="29468"/>
    <lineage>
        <taxon>Bacteria</taxon>
        <taxon>Pseudomonadati</taxon>
        <taxon>Pseudomonadota</taxon>
        <taxon>Alphaproteobacteria</taxon>
        <taxon>Hyphomicrobiales</taxon>
        <taxon>Methylocystaceae</taxon>
        <taxon>Methylocystis</taxon>
    </lineage>
</organism>
<feature type="domain" description="N-acetyltransferase" evidence="3">
    <location>
        <begin position="12"/>
        <end position="157"/>
    </location>
</feature>
<dbReference type="InterPro" id="IPR016181">
    <property type="entry name" value="Acyl_CoA_acyltransferase"/>
</dbReference>
<proteinExistence type="predicted"/>
<dbReference type="CDD" id="cd04301">
    <property type="entry name" value="NAT_SF"/>
    <property type="match status" value="1"/>
</dbReference>
<gene>
    <name evidence="4" type="ORF">LMG27198_26330</name>
</gene>
<sequence>MGSDRLMIDLVIQFLPMTPADEAQIEKLDERAFGPGRYARTAFRLREGVSPDLSLSFVARVGTLLVGANRMTGILVGETPALLLGPLTVEPAFRSQGVGEKLMHHSLDAARAAGHGLVLLVGDHDYYSRVGFQRVPRGKITMPGPVDPDRILYCELRPGAFDAAHGQMRRA</sequence>
<dbReference type="GO" id="GO:0016747">
    <property type="term" value="F:acyltransferase activity, transferring groups other than amino-acyl groups"/>
    <property type="evidence" value="ECO:0007669"/>
    <property type="project" value="InterPro"/>
</dbReference>
<dbReference type="PROSITE" id="PS51186">
    <property type="entry name" value="GNAT"/>
    <property type="match status" value="1"/>
</dbReference>
<dbReference type="InterPro" id="IPR000182">
    <property type="entry name" value="GNAT_dom"/>
</dbReference>
<keyword evidence="5" id="KW-1185">Reference proteome</keyword>
<evidence type="ECO:0000313" key="4">
    <source>
        <dbReference type="EMBL" id="GLI93641.1"/>
    </source>
</evidence>
<dbReference type="PANTHER" id="PTHR43877">
    <property type="entry name" value="AMINOALKYLPHOSPHONATE N-ACETYLTRANSFERASE-RELATED-RELATED"/>
    <property type="match status" value="1"/>
</dbReference>
<dbReference type="Gene3D" id="3.40.630.30">
    <property type="match status" value="1"/>
</dbReference>
<reference evidence="4" key="1">
    <citation type="journal article" date="2023" name="Int. J. Syst. Evol. Microbiol.">
        <title>Methylocystis iwaonis sp. nov., a type II methane-oxidizing bacterium from surface soil of a rice paddy field in Japan, and emended description of the genus Methylocystis (ex Whittenbury et al. 1970) Bowman et al. 1993.</title>
        <authorList>
            <person name="Kaise H."/>
            <person name="Sawadogo J.B."/>
            <person name="Alam M.S."/>
            <person name="Ueno C."/>
            <person name="Dianou D."/>
            <person name="Shinjo R."/>
            <person name="Asakawa S."/>
        </authorList>
    </citation>
    <scope>NUCLEOTIDE SEQUENCE</scope>
    <source>
        <strain evidence="4">LMG27198</strain>
    </source>
</reference>
<dbReference type="AlphaFoldDB" id="A0A9W6GV67"/>
<evidence type="ECO:0000256" key="2">
    <source>
        <dbReference type="ARBA" id="ARBA00023315"/>
    </source>
</evidence>
<evidence type="ECO:0000256" key="1">
    <source>
        <dbReference type="ARBA" id="ARBA00022679"/>
    </source>
</evidence>
<protein>
    <submittedName>
        <fullName evidence="4">N-acetyltransferase</fullName>
    </submittedName>
</protein>
<comment type="caution">
    <text evidence="4">The sequence shown here is derived from an EMBL/GenBank/DDBJ whole genome shotgun (WGS) entry which is preliminary data.</text>
</comment>
<dbReference type="PANTHER" id="PTHR43877:SF1">
    <property type="entry name" value="ACETYLTRANSFERASE"/>
    <property type="match status" value="1"/>
</dbReference>
<dbReference type="EMBL" id="BSEC01000001">
    <property type="protein sequence ID" value="GLI93641.1"/>
    <property type="molecule type" value="Genomic_DNA"/>
</dbReference>
<evidence type="ECO:0000313" key="5">
    <source>
        <dbReference type="Proteomes" id="UP001144323"/>
    </source>
</evidence>
<evidence type="ECO:0000259" key="3">
    <source>
        <dbReference type="PROSITE" id="PS51186"/>
    </source>
</evidence>
<accession>A0A9W6GV67</accession>